<dbReference type="EMBL" id="OW240920">
    <property type="protein sequence ID" value="CAH2316616.1"/>
    <property type="molecule type" value="Genomic_DNA"/>
</dbReference>
<evidence type="ECO:0000313" key="4">
    <source>
        <dbReference type="EMBL" id="CAH2316616.1"/>
    </source>
</evidence>
<dbReference type="PANTHER" id="PTHR21444:SF14">
    <property type="entry name" value="COILED-COIL DOMAIN-CONTAINING PROTEIN 180"/>
    <property type="match status" value="1"/>
</dbReference>
<sequence>MDAVAMDARRLARLGGCQGERSDARQGERERAIKLVNEFQCKSMSTMALVGEIHVVPSGKVYRQIFDAEVQLVRSLGETRSRVLQHGTFLDSGKLSASREGRTQTAGLLSERQRTWVDCMPYDCSTENPVLIRGKESSSIKEAQLSEDAIAAGEVRGLCDVVVAEKTESGIIQRIVAKRQERHNSAVSSLHVELADISKKTEALVLEAGRLIQEQILESDKKVDLLFQQIEEDQKYTTYTLKGLNEMWEQVADESSLRRSLIKNAENTLLDLEEKRADCIAEVLRLFTRSLTEICYLMPSDAYRMIHKEAMMINQAILANRRAIAKLCTNLKEADLKREGAQRLRWQDLVNSWKHFQKQCTINAFREFVKNQMCQTPSMFKKEVDLFMDLQASINEKRMQHLCTVSNFVPPKCTKTEVTEWLASFDDLNNEILSLNTQFVDRLHSLLEDVSQKCFTESEKYKEDLVTLNICSKDEANNIVNDELCSLTENFQVKYNKERELWNEALKNAYKETDFQIEKLFTFSKEAVHLWDMLEIGLKNQENLMQKTMDSCRQRFDMENQAREADLIIILENLRKENTPELLKSTMRKALASLKTIKAGYKTFHIDQVNIVESYPAVVLKELMEYSSAVSKYFGVKEVYGQEVYSDINKNQTSPVDPFQAAVTCPPGEMSTLSCEDTTAAHISVEGILTDEHQVKILDSSIKDEVQHSQEFTTGASEQLDTGQVTKEDGELQQEDTAELMSLSKVEEQGESSKDASLVEESSTDQETLGSFTTSKGNTYTILRSAVADDQENKVSFMEQSEIQGVFMTEATTDESSLQMDAMVIQKDVFTKAMDQIRFGFYEHLENWFDESVANSYSLVMAKKEELGSELKLRQHHHAPRSKRIEMDIHNVRAAELHIHAERVDRHCKGVKKSLNQLKDESFLLIENMKRETLSFRSKICDMESIFLNANKSDKLVALSNSLSSILDDHLSGVQTTMRQYRQHLEEMLGKLRDTNSDFINSLKLFSDGGNFSPEEVETYRKKLHKSSKIIASFEESIMVDLDSLESVCLEQAKDVVKKFEDKFHVLTTDMIFLENIQKMLTNLQVKIKGLVVNSNLQIQQINSYLDQLEKKTDACAHPNLDKEAVTSEALYMFAKTVMDEMKKRGLYLSCLLEPRSVISETLLQGPIAAASRVETPLRQESRLTLGMPDSLLNPSRIGKHILDDVAVGVIKNIMKSQKTGDSLLDSDDGSKHQPVAGVSRPNVPIAPHPPSPPVSGRSSKRKGIKRDLDTSTPKFVTLSVRKLGKPTRFEKKYQVFGEKKEESDNFKGMVTALLWDSNDALLYMAEEFYKRKDRRSIGRHDLLQDTFEECADVMIQKLQTYEKQALEYHNNCLLEFREQLEQFEKLVSHVPPLVIENLRGQHWESLQSATYQIRQAFTVELNKWELIKEEKKSLLRPSLGHPEFRQVLEDVCKQEELRQKEEIKEIEHNAQSLQDCVSTFLKSFIKSLASLTEKILLEMDEVTTVDDVMQGRTEKPKEKLSVLIRRKQAGLPLENTDYQPLIERGSRVWSGIIHLKSTEASHRDSTSCLATASVTTAKITLSHISVVEARDSAYKKFLQDTETEINNIREESKQQLLASQRWGDWWCRKVESIMKSVKVPE</sequence>
<gene>
    <name evidence="4" type="ORF">PECUL_23A034540</name>
</gene>
<evidence type="ECO:0000259" key="3">
    <source>
        <dbReference type="Pfam" id="PF14644"/>
    </source>
</evidence>
<feature type="domain" description="DUF4456" evidence="3">
    <location>
        <begin position="1325"/>
        <end position="1527"/>
    </location>
</feature>
<organism evidence="4 5">
    <name type="scientific">Pelobates cultripes</name>
    <name type="common">Western spadefoot toad</name>
    <dbReference type="NCBI Taxonomy" id="61616"/>
    <lineage>
        <taxon>Eukaryota</taxon>
        <taxon>Metazoa</taxon>
        <taxon>Chordata</taxon>
        <taxon>Craniata</taxon>
        <taxon>Vertebrata</taxon>
        <taxon>Euteleostomi</taxon>
        <taxon>Amphibia</taxon>
        <taxon>Batrachia</taxon>
        <taxon>Anura</taxon>
        <taxon>Pelobatoidea</taxon>
        <taxon>Pelobatidae</taxon>
        <taxon>Pelobates</taxon>
    </lineage>
</organism>
<evidence type="ECO:0000313" key="5">
    <source>
        <dbReference type="Proteomes" id="UP001295444"/>
    </source>
</evidence>
<evidence type="ECO:0000256" key="1">
    <source>
        <dbReference type="SAM" id="MobiDB-lite"/>
    </source>
</evidence>
<evidence type="ECO:0000259" key="2">
    <source>
        <dbReference type="Pfam" id="PF14643"/>
    </source>
</evidence>
<feature type="domain" description="DUF4455" evidence="2">
    <location>
        <begin position="178"/>
        <end position="642"/>
    </location>
</feature>
<proteinExistence type="predicted"/>
<dbReference type="PANTHER" id="PTHR21444">
    <property type="entry name" value="COILED-COIL DOMAIN-CONTAINING PROTEIN 180"/>
    <property type="match status" value="1"/>
</dbReference>
<feature type="region of interest" description="Disordered" evidence="1">
    <location>
        <begin position="1220"/>
        <end position="1267"/>
    </location>
</feature>
<dbReference type="InterPro" id="IPR028089">
    <property type="entry name" value="DUF4455"/>
</dbReference>
<dbReference type="Proteomes" id="UP001295444">
    <property type="component" value="Chromosome 09"/>
</dbReference>
<feature type="region of interest" description="Disordered" evidence="1">
    <location>
        <begin position="744"/>
        <end position="772"/>
    </location>
</feature>
<dbReference type="Pfam" id="PF14643">
    <property type="entry name" value="DUF4455"/>
    <property type="match status" value="1"/>
</dbReference>
<feature type="non-terminal residue" evidence="4">
    <location>
        <position position="1642"/>
    </location>
</feature>
<feature type="compositionally biased region" description="Pro residues" evidence="1">
    <location>
        <begin position="1245"/>
        <end position="1254"/>
    </location>
</feature>
<accession>A0AAD1WLV5</accession>
<reference evidence="4" key="1">
    <citation type="submission" date="2022-03" db="EMBL/GenBank/DDBJ databases">
        <authorList>
            <person name="Alioto T."/>
            <person name="Alioto T."/>
            <person name="Gomez Garrido J."/>
        </authorList>
    </citation>
    <scope>NUCLEOTIDE SEQUENCE</scope>
</reference>
<dbReference type="Pfam" id="PF14644">
    <property type="entry name" value="DUF4456"/>
    <property type="match status" value="1"/>
</dbReference>
<keyword evidence="5" id="KW-1185">Reference proteome</keyword>
<dbReference type="InterPro" id="IPR027914">
    <property type="entry name" value="DUF4456"/>
</dbReference>
<feature type="compositionally biased region" description="Basic and acidic residues" evidence="1">
    <location>
        <begin position="745"/>
        <end position="754"/>
    </location>
</feature>
<name>A0AAD1WLV5_PELCU</name>
<protein>
    <recommendedName>
        <fullName evidence="6">Coiled-coil domain containing 180</fullName>
    </recommendedName>
</protein>
<evidence type="ECO:0008006" key="6">
    <source>
        <dbReference type="Google" id="ProtNLM"/>
    </source>
</evidence>